<keyword evidence="4" id="KW-0547">Nucleotide-binding</keyword>
<proteinExistence type="inferred from homology"/>
<comment type="subcellular location">
    <subcellularLocation>
        <location evidence="4">Cytoplasm</location>
    </subcellularLocation>
</comment>
<feature type="zinc finger region" description="C4-type" evidence="4">
    <location>
        <begin position="29"/>
        <end position="51"/>
    </location>
</feature>
<sequence>MSWFKRVEKGIVTPTEEKKETPDGLWYKCPECKTVATMAEHKRLLYTCANCNHHDRINSAEYFEVLFDDNQFTELDADLTSGDPLHFVDTKPYPQRVAATERATGLHDAVRTAYGRSQGAELVIACMDFKFIGGSMGSVVGEKIARAIDYARQHRIPFLMISKSGGARMMEAGYSLMQMAKTSAKLALLSEAGVPYVSLLTDPTTGGVTASFAMLGDFNIAEPGALIGFAGPRVIKETIGKDLPKDFQSSEFVLEHGFLDFIVDRKDLKQKLADLLHLLRLAAVAEPATATAARR</sequence>
<keyword evidence="4" id="KW-0863">Zinc-finger</keyword>
<feature type="binding site" evidence="4">
    <location>
        <position position="48"/>
    </location>
    <ligand>
        <name>Zn(2+)</name>
        <dbReference type="ChEBI" id="CHEBI:29105"/>
    </ligand>
</feature>
<dbReference type="InterPro" id="IPR034733">
    <property type="entry name" value="AcCoA_carboxyl_beta"/>
</dbReference>
<keyword evidence="4" id="KW-0479">Metal-binding</keyword>
<evidence type="ECO:0000259" key="5">
    <source>
        <dbReference type="PROSITE" id="PS50980"/>
    </source>
</evidence>
<dbReference type="EC" id="2.1.3.15" evidence="4"/>
<comment type="pathway">
    <text evidence="4">Lipid metabolism; malonyl-CoA biosynthesis; malonyl-CoA from acetyl-CoA: step 1/1.</text>
</comment>
<comment type="similarity">
    <text evidence="4">Belongs to the AccD/PCCB family.</text>
</comment>
<keyword evidence="7" id="KW-1185">Reference proteome</keyword>
<keyword evidence="4" id="KW-0862">Zinc</keyword>
<keyword evidence="1 4" id="KW-0808">Transferase</keyword>
<dbReference type="Pfam" id="PF01039">
    <property type="entry name" value="Carboxyl_trans"/>
    <property type="match status" value="1"/>
</dbReference>
<comment type="catalytic activity">
    <reaction evidence="4">
        <text>N(6)-carboxybiotinyl-L-lysyl-[protein] + acetyl-CoA = N(6)-biotinyl-L-lysyl-[protein] + malonyl-CoA</text>
        <dbReference type="Rhea" id="RHEA:54728"/>
        <dbReference type="Rhea" id="RHEA-COMP:10505"/>
        <dbReference type="Rhea" id="RHEA-COMP:10506"/>
        <dbReference type="ChEBI" id="CHEBI:57288"/>
        <dbReference type="ChEBI" id="CHEBI:57384"/>
        <dbReference type="ChEBI" id="CHEBI:83144"/>
        <dbReference type="ChEBI" id="CHEBI:83145"/>
        <dbReference type="EC" id="2.1.3.15"/>
    </reaction>
</comment>
<comment type="function">
    <text evidence="4">Component of the acetyl coenzyme A carboxylase (ACC) complex. Biotin carboxylase (BC) catalyzes the carboxylation of biotin on its carrier protein (BCCP) and then the CO(2) group is transferred by the transcarboxylase to acetyl-CoA to form malonyl-CoA.</text>
</comment>
<keyword evidence="4" id="KW-0444">Lipid biosynthesis</keyword>
<dbReference type="PANTHER" id="PTHR42995">
    <property type="entry name" value="ACETYL-COENZYME A CARBOXYLASE CARBOXYL TRANSFERASE SUBUNIT BETA, CHLOROPLASTIC"/>
    <property type="match status" value="1"/>
</dbReference>
<feature type="binding site" evidence="4">
    <location>
        <position position="29"/>
    </location>
    <ligand>
        <name>Zn(2+)</name>
        <dbReference type="ChEBI" id="CHEBI:29105"/>
    </ligand>
</feature>
<keyword evidence="2 4" id="KW-0276">Fatty acid metabolism</keyword>
<keyword evidence="6" id="KW-0436">Ligase</keyword>
<dbReference type="InterPro" id="IPR011762">
    <property type="entry name" value="COA_CT_N"/>
</dbReference>
<accession>A0ABR7MHP3</accession>
<comment type="subunit">
    <text evidence="4">Acetyl-CoA carboxylase is a heterohexamer composed of biotin carboxyl carrier protein (AccB), biotin carboxylase (AccC) and two subunits each of ACCase subunit alpha (AccA) and ACCase subunit beta (AccD).</text>
</comment>
<feature type="domain" description="CoA carboxyltransferase N-terminal" evidence="5">
    <location>
        <begin position="25"/>
        <end position="294"/>
    </location>
</feature>
<dbReference type="RefSeq" id="WP_187318885.1">
    <property type="nucleotide sequence ID" value="NZ_JACSCY010000004.1"/>
</dbReference>
<keyword evidence="4" id="KW-0443">Lipid metabolism</keyword>
<evidence type="ECO:0000313" key="6">
    <source>
        <dbReference type="EMBL" id="MBC6610581.1"/>
    </source>
</evidence>
<dbReference type="EMBL" id="JACSCY010000004">
    <property type="protein sequence ID" value="MBC6610581.1"/>
    <property type="molecule type" value="Genomic_DNA"/>
</dbReference>
<name>A0ABR7MHP3_9BACT</name>
<dbReference type="HAMAP" id="MF_01395">
    <property type="entry name" value="AcetylCoA_CT_beta"/>
    <property type="match status" value="1"/>
</dbReference>
<keyword evidence="3 4" id="KW-0275">Fatty acid biosynthesis</keyword>
<dbReference type="GO" id="GO:0003989">
    <property type="term" value="F:acetyl-CoA carboxylase activity"/>
    <property type="evidence" value="ECO:0007669"/>
    <property type="project" value="UniProtKB-EC"/>
</dbReference>
<evidence type="ECO:0000313" key="7">
    <source>
        <dbReference type="Proteomes" id="UP000622017"/>
    </source>
</evidence>
<comment type="cofactor">
    <cofactor evidence="4">
        <name>Zn(2+)</name>
        <dbReference type="ChEBI" id="CHEBI:29105"/>
    </cofactor>
    <text evidence="4">Binds 1 zinc ion per subunit.</text>
</comment>
<feature type="binding site" evidence="4">
    <location>
        <position position="32"/>
    </location>
    <ligand>
        <name>Zn(2+)</name>
        <dbReference type="ChEBI" id="CHEBI:29105"/>
    </ligand>
</feature>
<dbReference type="PANTHER" id="PTHR42995:SF5">
    <property type="entry name" value="ACETYL-COENZYME A CARBOXYLASE CARBOXYL TRANSFERASE SUBUNIT BETA, CHLOROPLASTIC"/>
    <property type="match status" value="1"/>
</dbReference>
<dbReference type="Proteomes" id="UP000622017">
    <property type="component" value="Unassembled WGS sequence"/>
</dbReference>
<keyword evidence="4" id="KW-0963">Cytoplasm</keyword>
<dbReference type="NCBIfam" id="TIGR00515">
    <property type="entry name" value="accD"/>
    <property type="match status" value="1"/>
</dbReference>
<reference evidence="6 7" key="1">
    <citation type="submission" date="2020-08" db="EMBL/GenBank/DDBJ databases">
        <title>Hymenobacter sp.</title>
        <authorList>
            <person name="Kim M.K."/>
        </authorList>
    </citation>
    <scope>NUCLEOTIDE SEQUENCE [LARGE SCALE GENOMIC DNA]</scope>
    <source>
        <strain evidence="6 7">BT507</strain>
    </source>
</reference>
<dbReference type="PROSITE" id="PS50980">
    <property type="entry name" value="COA_CT_NTER"/>
    <property type="match status" value="1"/>
</dbReference>
<dbReference type="SUPFAM" id="SSF52096">
    <property type="entry name" value="ClpP/crotonase"/>
    <property type="match status" value="1"/>
</dbReference>
<dbReference type="PRINTS" id="PR01070">
    <property type="entry name" value="ACCCTRFRASEB"/>
</dbReference>
<evidence type="ECO:0000256" key="1">
    <source>
        <dbReference type="ARBA" id="ARBA00022679"/>
    </source>
</evidence>
<comment type="caution">
    <text evidence="6">The sequence shown here is derived from an EMBL/GenBank/DDBJ whole genome shotgun (WGS) entry which is preliminary data.</text>
</comment>
<evidence type="ECO:0000256" key="3">
    <source>
        <dbReference type="ARBA" id="ARBA00023160"/>
    </source>
</evidence>
<protein>
    <recommendedName>
        <fullName evidence="4">Acetyl-coenzyme A carboxylase carboxyl transferase subunit beta</fullName>
        <shortName evidence="4">ACCase subunit beta</shortName>
        <shortName evidence="4">Acetyl-CoA carboxylase carboxyltransferase subunit beta</shortName>
        <ecNumber evidence="4">2.1.3.15</ecNumber>
    </recommendedName>
</protein>
<dbReference type="Gene3D" id="3.90.226.10">
    <property type="entry name" value="2-enoyl-CoA Hydratase, Chain A, domain 1"/>
    <property type="match status" value="1"/>
</dbReference>
<evidence type="ECO:0000256" key="4">
    <source>
        <dbReference type="HAMAP-Rule" id="MF_01395"/>
    </source>
</evidence>
<organism evidence="6 7">
    <name type="scientific">Hymenobacter citatus</name>
    <dbReference type="NCBI Taxonomy" id="2763506"/>
    <lineage>
        <taxon>Bacteria</taxon>
        <taxon>Pseudomonadati</taxon>
        <taxon>Bacteroidota</taxon>
        <taxon>Cytophagia</taxon>
        <taxon>Cytophagales</taxon>
        <taxon>Hymenobacteraceae</taxon>
        <taxon>Hymenobacter</taxon>
    </lineage>
</organism>
<feature type="binding site" evidence="4">
    <location>
        <position position="51"/>
    </location>
    <ligand>
        <name>Zn(2+)</name>
        <dbReference type="ChEBI" id="CHEBI:29105"/>
    </ligand>
</feature>
<keyword evidence="4" id="KW-0067">ATP-binding</keyword>
<evidence type="ECO:0000256" key="2">
    <source>
        <dbReference type="ARBA" id="ARBA00022832"/>
    </source>
</evidence>
<dbReference type="InterPro" id="IPR029045">
    <property type="entry name" value="ClpP/crotonase-like_dom_sf"/>
</dbReference>
<dbReference type="InterPro" id="IPR000438">
    <property type="entry name" value="Acetyl_CoA_COase_Trfase_b_su"/>
</dbReference>
<gene>
    <name evidence="4" type="primary">accD</name>
    <name evidence="6" type="ORF">H8B15_06590</name>
</gene>